<dbReference type="Gene3D" id="3.30.450.20">
    <property type="entry name" value="PAS domain"/>
    <property type="match status" value="1"/>
</dbReference>
<dbReference type="Pfam" id="PF13426">
    <property type="entry name" value="PAS_9"/>
    <property type="match status" value="1"/>
</dbReference>
<dbReference type="GO" id="GO:0052621">
    <property type="term" value="F:diguanylate cyclase activity"/>
    <property type="evidence" value="ECO:0007669"/>
    <property type="project" value="UniProtKB-EC"/>
</dbReference>
<dbReference type="OrthoDB" id="9790367at2"/>
<protein>
    <recommendedName>
        <fullName evidence="1">diguanylate cyclase</fullName>
        <ecNumber evidence="1">2.7.7.65</ecNumber>
    </recommendedName>
</protein>
<dbReference type="InterPro" id="IPR000014">
    <property type="entry name" value="PAS"/>
</dbReference>
<dbReference type="NCBIfam" id="TIGR00229">
    <property type="entry name" value="sensory_box"/>
    <property type="match status" value="1"/>
</dbReference>
<dbReference type="Gene3D" id="3.30.70.270">
    <property type="match status" value="1"/>
</dbReference>
<dbReference type="PROSITE" id="PS50112">
    <property type="entry name" value="PAS"/>
    <property type="match status" value="1"/>
</dbReference>
<dbReference type="SUPFAM" id="SSF55073">
    <property type="entry name" value="Nucleotide cyclase"/>
    <property type="match status" value="1"/>
</dbReference>
<evidence type="ECO:0000259" key="3">
    <source>
        <dbReference type="PROSITE" id="PS50112"/>
    </source>
</evidence>
<dbReference type="FunFam" id="3.30.70.270:FF:000001">
    <property type="entry name" value="Diguanylate cyclase domain protein"/>
    <property type="match status" value="1"/>
</dbReference>
<dbReference type="Pfam" id="PF00990">
    <property type="entry name" value="GGDEF"/>
    <property type="match status" value="1"/>
</dbReference>
<proteinExistence type="predicted"/>
<dbReference type="InterPro" id="IPR029787">
    <property type="entry name" value="Nucleotide_cyclase"/>
</dbReference>
<sequence length="430" mass="48300">MDHREILEEIDTCLKTAIGHGLGSKGLIFPVDPITVEDEELRAICNRFATIFDMINESYQYSERLARGDLSAKSSRNNIFSMPLKGLQASLAHMTWQARQVAEGDLNQQVHFLGEFSYSFNCMILSLREKEIIKQRLKQITDVLGEGVLLVDSDGKIIFANPEAMRLLGYSFDEIEGCLIHEVIHKQQPDGTLYNSGENPFFNAIVSGNDYNNDDGVFTCKSGLLMPISFACRAVFKNETRDGAVIAFRDITVQKKNLQSLEGINELLEKQASTDALTGIFNRMKFNQTLTSEIKRAKRYRVALSLILFDIDHFKQVNDSYGHLSGDTVLKHLARLVASNLREIDIFARWGGEEFVIQAPETSLESAIKLAEKLRSKIENYVFPAPKKITVSFGVATFRSSDNDITLVNRADEALYRAKEGGRNQVVSHA</sequence>
<dbReference type="EC" id="2.7.7.65" evidence="1"/>
<reference evidence="5 6" key="1">
    <citation type="journal article" date="2009" name="Environ. Microbiol.">
        <title>Genome sequence of Desulfobacterium autotrophicum HRM2, a marine sulfate reducer oxidizing organic carbon completely to carbon dioxide.</title>
        <authorList>
            <person name="Strittmatter A.W."/>
            <person name="Liesegang H."/>
            <person name="Rabus R."/>
            <person name="Decker I."/>
            <person name="Amann J."/>
            <person name="Andres S."/>
            <person name="Henne A."/>
            <person name="Fricke W.F."/>
            <person name="Martinez-Arias R."/>
            <person name="Bartels D."/>
            <person name="Goesmann A."/>
            <person name="Krause L."/>
            <person name="Puehler A."/>
            <person name="Klenk H.P."/>
            <person name="Richter M."/>
            <person name="Schuler M."/>
            <person name="Gloeckner F.O."/>
            <person name="Meyerdierks A."/>
            <person name="Gottschalk G."/>
            <person name="Amann R."/>
        </authorList>
    </citation>
    <scope>NUCLEOTIDE SEQUENCE [LARGE SCALE GENOMIC DNA]</scope>
    <source>
        <strain evidence="6">ATCC 43914 / DSM 3382 / HRM2</strain>
    </source>
</reference>
<dbReference type="InterPro" id="IPR000160">
    <property type="entry name" value="GGDEF_dom"/>
</dbReference>
<accession>C0QBK1</accession>
<feature type="domain" description="PAS" evidence="3">
    <location>
        <begin position="133"/>
        <end position="187"/>
    </location>
</feature>
<name>C0QBK1_DESAH</name>
<dbReference type="eggNOG" id="COG3706">
    <property type="taxonomic scope" value="Bacteria"/>
</dbReference>
<dbReference type="PANTHER" id="PTHR45138">
    <property type="entry name" value="REGULATORY COMPONENTS OF SENSORY TRANSDUCTION SYSTEM"/>
    <property type="match status" value="1"/>
</dbReference>
<organism evidence="5 6">
    <name type="scientific">Desulforapulum autotrophicum (strain ATCC 43914 / DSM 3382 / VKM B-1955 / HRM2)</name>
    <name type="common">Desulfobacterium autotrophicum</name>
    <dbReference type="NCBI Taxonomy" id="177437"/>
    <lineage>
        <taxon>Bacteria</taxon>
        <taxon>Pseudomonadati</taxon>
        <taxon>Thermodesulfobacteriota</taxon>
        <taxon>Desulfobacteria</taxon>
        <taxon>Desulfobacterales</taxon>
        <taxon>Desulfobacteraceae</taxon>
        <taxon>Desulforapulum</taxon>
    </lineage>
</organism>
<evidence type="ECO:0000313" key="5">
    <source>
        <dbReference type="EMBL" id="ACN17003.1"/>
    </source>
</evidence>
<evidence type="ECO:0000256" key="2">
    <source>
        <dbReference type="ARBA" id="ARBA00034247"/>
    </source>
</evidence>
<dbReference type="EMBL" id="CP001087">
    <property type="protein sequence ID" value="ACN17003.1"/>
    <property type="molecule type" value="Genomic_DNA"/>
</dbReference>
<dbReference type="PROSITE" id="PS50887">
    <property type="entry name" value="GGDEF"/>
    <property type="match status" value="1"/>
</dbReference>
<dbReference type="CDD" id="cd00130">
    <property type="entry name" value="PAS"/>
    <property type="match status" value="1"/>
</dbReference>
<comment type="catalytic activity">
    <reaction evidence="2">
        <text>2 GTP = 3',3'-c-di-GMP + 2 diphosphate</text>
        <dbReference type="Rhea" id="RHEA:24898"/>
        <dbReference type="ChEBI" id="CHEBI:33019"/>
        <dbReference type="ChEBI" id="CHEBI:37565"/>
        <dbReference type="ChEBI" id="CHEBI:58805"/>
        <dbReference type="EC" id="2.7.7.65"/>
    </reaction>
</comment>
<dbReference type="NCBIfam" id="TIGR00254">
    <property type="entry name" value="GGDEF"/>
    <property type="match status" value="1"/>
</dbReference>
<evidence type="ECO:0000313" key="6">
    <source>
        <dbReference type="Proteomes" id="UP000000442"/>
    </source>
</evidence>
<dbReference type="SMART" id="SM00267">
    <property type="entry name" value="GGDEF"/>
    <property type="match status" value="1"/>
</dbReference>
<dbReference type="InterPro" id="IPR035965">
    <property type="entry name" value="PAS-like_dom_sf"/>
</dbReference>
<dbReference type="HOGENOM" id="CLU_000445_11_4_7"/>
<dbReference type="AlphaFoldDB" id="C0QBK1"/>
<dbReference type="STRING" id="177437.HRM2_39450"/>
<feature type="domain" description="GGDEF" evidence="4">
    <location>
        <begin position="302"/>
        <end position="430"/>
    </location>
</feature>
<dbReference type="PANTHER" id="PTHR45138:SF9">
    <property type="entry name" value="DIGUANYLATE CYCLASE DGCM-RELATED"/>
    <property type="match status" value="1"/>
</dbReference>
<evidence type="ECO:0000256" key="1">
    <source>
        <dbReference type="ARBA" id="ARBA00012528"/>
    </source>
</evidence>
<dbReference type="RefSeq" id="WP_015905745.1">
    <property type="nucleotide sequence ID" value="NC_012108.1"/>
</dbReference>
<gene>
    <name evidence="5" type="ordered locus">HRM2_39450</name>
</gene>
<evidence type="ECO:0000259" key="4">
    <source>
        <dbReference type="PROSITE" id="PS50887"/>
    </source>
</evidence>
<dbReference type="SMART" id="SM00091">
    <property type="entry name" value="PAS"/>
    <property type="match status" value="1"/>
</dbReference>
<keyword evidence="6" id="KW-1185">Reference proteome</keyword>
<dbReference type="InterPro" id="IPR050469">
    <property type="entry name" value="Diguanylate_Cyclase"/>
</dbReference>
<dbReference type="CDD" id="cd01949">
    <property type="entry name" value="GGDEF"/>
    <property type="match status" value="1"/>
</dbReference>
<dbReference type="Proteomes" id="UP000000442">
    <property type="component" value="Chromosome"/>
</dbReference>
<dbReference type="InterPro" id="IPR043128">
    <property type="entry name" value="Rev_trsase/Diguanyl_cyclase"/>
</dbReference>
<dbReference type="SUPFAM" id="SSF55785">
    <property type="entry name" value="PYP-like sensor domain (PAS domain)"/>
    <property type="match status" value="1"/>
</dbReference>
<dbReference type="KEGG" id="dat:HRM2_39450"/>